<dbReference type="InterPro" id="IPR036397">
    <property type="entry name" value="RNaseH_sf"/>
</dbReference>
<keyword evidence="2" id="KW-1185">Reference proteome</keyword>
<comment type="caution">
    <text evidence="1">The sequence shown here is derived from an EMBL/GenBank/DDBJ whole genome shotgun (WGS) entry which is preliminary data.</text>
</comment>
<dbReference type="EMBL" id="CARXXK010000001">
    <property type="protein sequence ID" value="CAI6344381.1"/>
    <property type="molecule type" value="Genomic_DNA"/>
</dbReference>
<sequence>MDDVPLETRAKLFFLHDGALAHNAIVVQEYLQSTFGAVVSPPPRSSDLMLLEFYYSTPLLNVQDLKDKIVNSCAELQREPILAATQIERRLQSRM</sequence>
<organism evidence="1 2">
    <name type="scientific">Macrosiphum euphorbiae</name>
    <name type="common">potato aphid</name>
    <dbReference type="NCBI Taxonomy" id="13131"/>
    <lineage>
        <taxon>Eukaryota</taxon>
        <taxon>Metazoa</taxon>
        <taxon>Ecdysozoa</taxon>
        <taxon>Arthropoda</taxon>
        <taxon>Hexapoda</taxon>
        <taxon>Insecta</taxon>
        <taxon>Pterygota</taxon>
        <taxon>Neoptera</taxon>
        <taxon>Paraneoptera</taxon>
        <taxon>Hemiptera</taxon>
        <taxon>Sternorrhyncha</taxon>
        <taxon>Aphidomorpha</taxon>
        <taxon>Aphidoidea</taxon>
        <taxon>Aphididae</taxon>
        <taxon>Macrosiphini</taxon>
        <taxon>Macrosiphum</taxon>
    </lineage>
</organism>
<proteinExistence type="predicted"/>
<accession>A0AAV0VNK2</accession>
<dbReference type="AlphaFoldDB" id="A0AAV0VNK2"/>
<evidence type="ECO:0000313" key="2">
    <source>
        <dbReference type="Proteomes" id="UP001160148"/>
    </source>
</evidence>
<name>A0AAV0VNK2_9HEMI</name>
<dbReference type="Gene3D" id="3.30.420.10">
    <property type="entry name" value="Ribonuclease H-like superfamily/Ribonuclease H"/>
    <property type="match status" value="1"/>
</dbReference>
<reference evidence="1 2" key="1">
    <citation type="submission" date="2023-01" db="EMBL/GenBank/DDBJ databases">
        <authorList>
            <person name="Whitehead M."/>
        </authorList>
    </citation>
    <scope>NUCLEOTIDE SEQUENCE [LARGE SCALE GENOMIC DNA]</scope>
</reference>
<gene>
    <name evidence="1" type="ORF">MEUPH1_LOCUS1519</name>
</gene>
<dbReference type="Proteomes" id="UP001160148">
    <property type="component" value="Unassembled WGS sequence"/>
</dbReference>
<dbReference type="GO" id="GO:0003676">
    <property type="term" value="F:nucleic acid binding"/>
    <property type="evidence" value="ECO:0007669"/>
    <property type="project" value="InterPro"/>
</dbReference>
<evidence type="ECO:0000313" key="1">
    <source>
        <dbReference type="EMBL" id="CAI6344381.1"/>
    </source>
</evidence>
<protein>
    <submittedName>
        <fullName evidence="1">Uncharacterized protein</fullName>
    </submittedName>
</protein>